<dbReference type="Gene3D" id="1.10.10.10">
    <property type="entry name" value="Winged helix-like DNA-binding domain superfamily/Winged helix DNA-binding domain"/>
    <property type="match status" value="1"/>
</dbReference>
<evidence type="ECO:0000256" key="4">
    <source>
        <dbReference type="ARBA" id="ARBA00023163"/>
    </source>
</evidence>
<keyword evidence="3" id="KW-0731">Sigma factor</keyword>
<dbReference type="AlphaFoldDB" id="A0A2W0C624"/>
<dbReference type="SUPFAM" id="SSF88946">
    <property type="entry name" value="Sigma2 domain of RNA polymerase sigma factors"/>
    <property type="match status" value="1"/>
</dbReference>
<dbReference type="InterPro" id="IPR014284">
    <property type="entry name" value="RNA_pol_sigma-70_dom"/>
</dbReference>
<keyword evidence="2" id="KW-0805">Transcription regulation</keyword>
<dbReference type="NCBIfam" id="TIGR02937">
    <property type="entry name" value="sigma70-ECF"/>
    <property type="match status" value="1"/>
</dbReference>
<keyword evidence="4" id="KW-0804">Transcription</keyword>
<dbReference type="InterPro" id="IPR007627">
    <property type="entry name" value="RNA_pol_sigma70_r2"/>
</dbReference>
<evidence type="ECO:0000259" key="6">
    <source>
        <dbReference type="Pfam" id="PF08281"/>
    </source>
</evidence>
<evidence type="ECO:0000313" key="7">
    <source>
        <dbReference type="EMBL" id="PYY28153.1"/>
    </source>
</evidence>
<dbReference type="GO" id="GO:0006352">
    <property type="term" value="P:DNA-templated transcription initiation"/>
    <property type="evidence" value="ECO:0007669"/>
    <property type="project" value="InterPro"/>
</dbReference>
<accession>A0A2W0C624</accession>
<dbReference type="InterPro" id="IPR013325">
    <property type="entry name" value="RNA_pol_sigma_r2"/>
</dbReference>
<dbReference type="PANTHER" id="PTHR43133">
    <property type="entry name" value="RNA POLYMERASE ECF-TYPE SIGMA FACTO"/>
    <property type="match status" value="1"/>
</dbReference>
<dbReference type="EMBL" id="PRLG01000020">
    <property type="protein sequence ID" value="PYY28153.1"/>
    <property type="molecule type" value="Genomic_DNA"/>
</dbReference>
<dbReference type="CDD" id="cd06171">
    <property type="entry name" value="Sigma70_r4"/>
    <property type="match status" value="1"/>
</dbReference>
<dbReference type="SUPFAM" id="SSF88659">
    <property type="entry name" value="Sigma3 and sigma4 domains of RNA polymerase sigma factors"/>
    <property type="match status" value="1"/>
</dbReference>
<evidence type="ECO:0000313" key="8">
    <source>
        <dbReference type="Proteomes" id="UP000247459"/>
    </source>
</evidence>
<dbReference type="Pfam" id="PF08281">
    <property type="entry name" value="Sigma70_r4_2"/>
    <property type="match status" value="1"/>
</dbReference>
<dbReference type="OrthoDB" id="9785675at2"/>
<dbReference type="GO" id="GO:0003677">
    <property type="term" value="F:DNA binding"/>
    <property type="evidence" value="ECO:0007669"/>
    <property type="project" value="InterPro"/>
</dbReference>
<dbReference type="InterPro" id="IPR036388">
    <property type="entry name" value="WH-like_DNA-bd_sf"/>
</dbReference>
<dbReference type="Proteomes" id="UP000247459">
    <property type="component" value="Unassembled WGS sequence"/>
</dbReference>
<dbReference type="RefSeq" id="WP_095358991.1">
    <property type="nucleotide sequence ID" value="NZ_PRLG01000020.1"/>
</dbReference>
<reference evidence="7 8" key="1">
    <citation type="submission" date="2018-01" db="EMBL/GenBank/DDBJ databases">
        <title>Genome sequence of the PGP bacterium Paenibacillus illinoisensis E3.</title>
        <authorList>
            <person name="Rolli E."/>
            <person name="Marasco R."/>
            <person name="Bessem C."/>
            <person name="Michoud G."/>
            <person name="Gaiarsa S."/>
            <person name="Borin S."/>
            <person name="Daffonchio D."/>
        </authorList>
    </citation>
    <scope>NUCLEOTIDE SEQUENCE [LARGE SCALE GENOMIC DNA]</scope>
    <source>
        <strain evidence="7 8">E3</strain>
    </source>
</reference>
<feature type="domain" description="RNA polymerase sigma-70 region 2" evidence="5">
    <location>
        <begin position="7"/>
        <end position="70"/>
    </location>
</feature>
<protein>
    <submittedName>
        <fullName evidence="7">RNA polymerase sigma-24 subunit ECF subfamily protein</fullName>
    </submittedName>
</protein>
<dbReference type="Pfam" id="PF04542">
    <property type="entry name" value="Sigma70_r2"/>
    <property type="match status" value="1"/>
</dbReference>
<organism evidence="7 8">
    <name type="scientific">Paenibacillus illinoisensis</name>
    <dbReference type="NCBI Taxonomy" id="59845"/>
    <lineage>
        <taxon>Bacteria</taxon>
        <taxon>Bacillati</taxon>
        <taxon>Bacillota</taxon>
        <taxon>Bacilli</taxon>
        <taxon>Bacillales</taxon>
        <taxon>Paenibacillaceae</taxon>
        <taxon>Paenibacillus</taxon>
    </lineage>
</organism>
<evidence type="ECO:0000256" key="1">
    <source>
        <dbReference type="ARBA" id="ARBA00010641"/>
    </source>
</evidence>
<gene>
    <name evidence="7" type="ORF">PIL02S_03294</name>
</gene>
<feature type="domain" description="RNA polymerase sigma factor 70 region 4 type 2" evidence="6">
    <location>
        <begin position="105"/>
        <end position="156"/>
    </location>
</feature>
<dbReference type="Gene3D" id="1.10.1740.10">
    <property type="match status" value="1"/>
</dbReference>
<comment type="similarity">
    <text evidence="1">Belongs to the sigma-70 factor family. ECF subfamily.</text>
</comment>
<dbReference type="InterPro" id="IPR013324">
    <property type="entry name" value="RNA_pol_sigma_r3/r4-like"/>
</dbReference>
<name>A0A2W0C624_9BACL</name>
<dbReference type="GO" id="GO:0016987">
    <property type="term" value="F:sigma factor activity"/>
    <property type="evidence" value="ECO:0007669"/>
    <property type="project" value="UniProtKB-KW"/>
</dbReference>
<evidence type="ECO:0000256" key="3">
    <source>
        <dbReference type="ARBA" id="ARBA00023082"/>
    </source>
</evidence>
<dbReference type="InterPro" id="IPR013249">
    <property type="entry name" value="RNA_pol_sigma70_r4_t2"/>
</dbReference>
<proteinExistence type="inferred from homology"/>
<evidence type="ECO:0000256" key="2">
    <source>
        <dbReference type="ARBA" id="ARBA00023015"/>
    </source>
</evidence>
<evidence type="ECO:0000259" key="5">
    <source>
        <dbReference type="Pfam" id="PF04542"/>
    </source>
</evidence>
<comment type="caution">
    <text evidence="7">The sequence shown here is derived from an EMBL/GenBank/DDBJ whole genome shotgun (WGS) entry which is preliminary data.</text>
</comment>
<dbReference type="InterPro" id="IPR039425">
    <property type="entry name" value="RNA_pol_sigma-70-like"/>
</dbReference>
<sequence length="181" mass="21751">MTEHELFYSYNKDVYRTCLYMLKNIQDAEDVCHDVFVTVFRQDWRNVTHLKAWIMRIAMNHCLNVIRKNKVKNDKQDHLQKQHEHEALTRDLVDGMVIAKLSFAELEQQLRQLPDKLRSVVTLRYIGDLSVAEISKILNIRQGTVRSRLHKALKLMRKKLEYYEKVNMRGENRFEYSRIQN</sequence>
<dbReference type="PANTHER" id="PTHR43133:SF60">
    <property type="entry name" value="RNA POLYMERASE SIGMA FACTOR SIGV"/>
    <property type="match status" value="1"/>
</dbReference>